<accession>A0A8T2MQ53</accession>
<evidence type="ECO:0000256" key="1">
    <source>
        <dbReference type="SAM" id="Coils"/>
    </source>
</evidence>
<evidence type="ECO:0000256" key="2">
    <source>
        <dbReference type="SAM" id="MobiDB-lite"/>
    </source>
</evidence>
<feature type="region of interest" description="Disordered" evidence="2">
    <location>
        <begin position="264"/>
        <end position="283"/>
    </location>
</feature>
<dbReference type="InterPro" id="IPR026702">
    <property type="entry name" value="CCDC83"/>
</dbReference>
<feature type="compositionally biased region" description="Pro residues" evidence="2">
    <location>
        <begin position="240"/>
        <end position="249"/>
    </location>
</feature>
<protein>
    <submittedName>
        <fullName evidence="3">Mediator of RNA polymerase II transcription subunit 15-like</fullName>
    </submittedName>
</protein>
<dbReference type="Proteomes" id="UP000752171">
    <property type="component" value="Unassembled WGS sequence"/>
</dbReference>
<feature type="region of interest" description="Disordered" evidence="2">
    <location>
        <begin position="231"/>
        <end position="257"/>
    </location>
</feature>
<dbReference type="PANTHER" id="PTHR21468:SF1">
    <property type="entry name" value="COILED-COIL DOMAIN-CONTAINING PROTEIN 83"/>
    <property type="match status" value="1"/>
</dbReference>
<keyword evidence="1" id="KW-0175">Coiled coil</keyword>
<name>A0A8T2MQ53_ASTMX</name>
<evidence type="ECO:0000313" key="4">
    <source>
        <dbReference type="Proteomes" id="UP000752171"/>
    </source>
</evidence>
<gene>
    <name evidence="3" type="ORF">AMEX_G2769</name>
</gene>
<organism evidence="3 4">
    <name type="scientific">Astyanax mexicanus</name>
    <name type="common">Blind cave fish</name>
    <name type="synonym">Astyanax fasciatus mexicanus</name>
    <dbReference type="NCBI Taxonomy" id="7994"/>
    <lineage>
        <taxon>Eukaryota</taxon>
        <taxon>Metazoa</taxon>
        <taxon>Chordata</taxon>
        <taxon>Craniata</taxon>
        <taxon>Vertebrata</taxon>
        <taxon>Euteleostomi</taxon>
        <taxon>Actinopterygii</taxon>
        <taxon>Neopterygii</taxon>
        <taxon>Teleostei</taxon>
        <taxon>Ostariophysi</taxon>
        <taxon>Characiformes</taxon>
        <taxon>Characoidei</taxon>
        <taxon>Acestrorhamphidae</taxon>
        <taxon>Acestrorhamphinae</taxon>
        <taxon>Astyanax</taxon>
    </lineage>
</organism>
<evidence type="ECO:0000313" key="3">
    <source>
        <dbReference type="EMBL" id="KAG9283922.1"/>
    </source>
</evidence>
<comment type="caution">
    <text evidence="3">The sequence shown here is derived from an EMBL/GenBank/DDBJ whole genome shotgun (WGS) entry which is preliminary data.</text>
</comment>
<dbReference type="EMBL" id="JAICCE010000001">
    <property type="protein sequence ID" value="KAG9283922.1"/>
    <property type="molecule type" value="Genomic_DNA"/>
</dbReference>
<feature type="coiled-coil region" evidence="1">
    <location>
        <begin position="27"/>
        <end position="161"/>
    </location>
</feature>
<dbReference type="AlphaFoldDB" id="A0A8T2MQ53"/>
<sequence>MMMMEEDKRKMKKGGAEEEDAAVHPCVQREMEEAEELRRSIIDLKVRRAGLTADLRKLKEEEMRWMRNYSSDFRKLERELQVSLEEGARQMEQARQEHLQASREEQQQVAALQKQMQDLDLHREELLKDREVLLRCKTVEIPELEQRVRELQSELLSEREVLRENAESCGRTLQASLTRLQSASLRLMEEQKQRAVRSAVRELEPSVCAEFLQNQLLKSQISLYRDIISTQDPDQEIQSSPPPSTPSTPEPEEPPQITCSMIRNRFPEAFAPKPSKTRRRYKI</sequence>
<reference evidence="3 4" key="1">
    <citation type="submission" date="2021-07" db="EMBL/GenBank/DDBJ databases">
        <authorList>
            <person name="Imarazene B."/>
            <person name="Zahm M."/>
            <person name="Klopp C."/>
            <person name="Cabau C."/>
            <person name="Beille S."/>
            <person name="Jouanno E."/>
            <person name="Castinel A."/>
            <person name="Lluch J."/>
            <person name="Gil L."/>
            <person name="Kuchtly C."/>
            <person name="Lopez Roques C."/>
            <person name="Donnadieu C."/>
            <person name="Parrinello H."/>
            <person name="Journot L."/>
            <person name="Du K."/>
            <person name="Schartl M."/>
            <person name="Retaux S."/>
            <person name="Guiguen Y."/>
        </authorList>
    </citation>
    <scope>NUCLEOTIDE SEQUENCE [LARGE SCALE GENOMIC DNA]</scope>
    <source>
        <strain evidence="3">Pach_M1</strain>
        <tissue evidence="3">Testis</tissue>
    </source>
</reference>
<dbReference type="PANTHER" id="PTHR21468">
    <property type="entry name" value="HSD9"/>
    <property type="match status" value="1"/>
</dbReference>
<proteinExistence type="predicted"/>
<feature type="region of interest" description="Disordered" evidence="2">
    <location>
        <begin position="1"/>
        <end position="27"/>
    </location>
</feature>